<proteinExistence type="predicted"/>
<dbReference type="NCBIfam" id="TIGR04131">
    <property type="entry name" value="Bac_Flav_CTERM"/>
    <property type="match status" value="1"/>
</dbReference>
<keyword evidence="4" id="KW-1185">Reference proteome</keyword>
<dbReference type="Pfam" id="PF18911">
    <property type="entry name" value="PKD_4"/>
    <property type="match status" value="1"/>
</dbReference>
<evidence type="ECO:0000256" key="1">
    <source>
        <dbReference type="SAM" id="SignalP"/>
    </source>
</evidence>
<dbReference type="PROSITE" id="PS50093">
    <property type="entry name" value="PKD"/>
    <property type="match status" value="1"/>
</dbReference>
<feature type="signal peptide" evidence="1">
    <location>
        <begin position="1"/>
        <end position="25"/>
    </location>
</feature>
<evidence type="ECO:0000313" key="3">
    <source>
        <dbReference type="EMBL" id="MFC3812333.1"/>
    </source>
</evidence>
<dbReference type="Proteomes" id="UP001595616">
    <property type="component" value="Unassembled WGS sequence"/>
</dbReference>
<dbReference type="SUPFAM" id="SSF82171">
    <property type="entry name" value="DPP6 N-terminal domain-like"/>
    <property type="match status" value="1"/>
</dbReference>
<dbReference type="InterPro" id="IPR035986">
    <property type="entry name" value="PKD_dom_sf"/>
</dbReference>
<organism evidence="3 4">
    <name type="scientific">Lacihabitans lacunae</name>
    <dbReference type="NCBI Taxonomy" id="1028214"/>
    <lineage>
        <taxon>Bacteria</taxon>
        <taxon>Pseudomonadati</taxon>
        <taxon>Bacteroidota</taxon>
        <taxon>Cytophagia</taxon>
        <taxon>Cytophagales</taxon>
        <taxon>Leadbetterellaceae</taxon>
        <taxon>Lacihabitans</taxon>
    </lineage>
</organism>
<dbReference type="Gene3D" id="2.60.40.10">
    <property type="entry name" value="Immunoglobulins"/>
    <property type="match status" value="1"/>
</dbReference>
<gene>
    <name evidence="3" type="ORF">ACFOOI_16850</name>
</gene>
<feature type="domain" description="PKD" evidence="2">
    <location>
        <begin position="61"/>
        <end position="114"/>
    </location>
</feature>
<dbReference type="InterPro" id="IPR013783">
    <property type="entry name" value="Ig-like_fold"/>
</dbReference>
<feature type="chain" id="PRO_5047460246" evidence="1">
    <location>
        <begin position="26"/>
        <end position="884"/>
    </location>
</feature>
<dbReference type="InterPro" id="IPR000601">
    <property type="entry name" value="PKD_dom"/>
</dbReference>
<evidence type="ECO:0000313" key="4">
    <source>
        <dbReference type="Proteomes" id="UP001595616"/>
    </source>
</evidence>
<name>A0ABV7Z1M8_9BACT</name>
<dbReference type="RefSeq" id="WP_379839202.1">
    <property type="nucleotide sequence ID" value="NZ_JBHRYQ010000001.1"/>
</dbReference>
<dbReference type="CDD" id="cd00146">
    <property type="entry name" value="PKD"/>
    <property type="match status" value="1"/>
</dbReference>
<comment type="caution">
    <text evidence="3">The sequence shown here is derived from an EMBL/GenBank/DDBJ whole genome shotgun (WGS) entry which is preliminary data.</text>
</comment>
<dbReference type="EMBL" id="JBHRYQ010000001">
    <property type="protein sequence ID" value="MFC3812333.1"/>
    <property type="molecule type" value="Genomic_DNA"/>
</dbReference>
<dbReference type="InterPro" id="IPR026341">
    <property type="entry name" value="T9SS_type_B"/>
</dbReference>
<dbReference type="SUPFAM" id="SSF49299">
    <property type="entry name" value="PKD domain"/>
    <property type="match status" value="1"/>
</dbReference>
<evidence type="ECO:0000259" key="2">
    <source>
        <dbReference type="PROSITE" id="PS50093"/>
    </source>
</evidence>
<dbReference type="Pfam" id="PF13585">
    <property type="entry name" value="CHU_C"/>
    <property type="match status" value="1"/>
</dbReference>
<keyword evidence="1" id="KW-0732">Signal</keyword>
<protein>
    <submittedName>
        <fullName evidence="3">PKD domain-containing protein</fullName>
    </submittedName>
</protein>
<accession>A0ABV7Z1M8</accession>
<sequence length="884" mass="95670">MKLFKKHISLFMFLCMFGIGGRSFAQFYSSPNVCVSNKVVDPVSGVASGCSESTIFFDELPTATSWEWNFGDGSPIVTTRNASHNFQTVGTYTVTLNRPTGPGSGTPTTKTVTVGSYPQQPMFNKKEVADTTVCGGKTLKLDPYKGNLLNGGGNYRYLWFPNGETTPTISVDSSGCYSVQVYDGNSNCSLTARINVKFCLQNPPSGNEPQKWYFGFGSTLEFNQTGTVIPRDSTASTGDFLLIPGITDPVFNASGTTTSNPLNLQGAAGMVYGPDGRLAFASDGKKVYSGLDDSEILMVDSSAYQGLTTVPSQGVVIVPKNSCNECQHHQYYLFTVNPTNGLLSYSIIDTRFNNKKGAIVATNIPVIMPVEERISVTPNGDETGFVLYANSLDGSGFQTIMIDSNGVSVVPQAVGNTPDPGYVASGQATVSPNNRLMARGTVIGNKNYVEIFDIDANTSQLLNPRLIDIGVDAPPTIYGVAFSNNSDVLYVSVSGDLLLGQESQLIQLNLLAGTDAAIGASKIIIDRSASFQFGAVQLGPIGGDGSKLIYLSILDQDFVPYIQRPDQVGDAATVGYSNTPGSTTKGITVAGTTKLGLPTVVKAVPQQESDGLSASYDGNCHKSPTILTVNPICDPLKSEFTWMFEDGSEQKGEQISYTFPKLGWNTFKIKVVIFNKSPLEKIVNNKTINSLLETECLERIFVDSIYIKPSPILTLPSIEYLCVVEGESKLIGPATVGGKGFEYDWQTSVGTSLNSPDSAYKFALPGLYLLEVENDLGCITNSKITILEGCEPRIFIPDAFTPNGDAINDLLEIHDAHIIEPELQIYNRWGEVVFTTDNLDVRWDGKFKGRYFGNQLYTYTLKYKSKYFPERGILTARGSVIVLH</sequence>
<reference evidence="4" key="1">
    <citation type="journal article" date="2019" name="Int. J. Syst. Evol. Microbiol.">
        <title>The Global Catalogue of Microorganisms (GCM) 10K type strain sequencing project: providing services to taxonomists for standard genome sequencing and annotation.</title>
        <authorList>
            <consortium name="The Broad Institute Genomics Platform"/>
            <consortium name="The Broad Institute Genome Sequencing Center for Infectious Disease"/>
            <person name="Wu L."/>
            <person name="Ma J."/>
        </authorList>
    </citation>
    <scope>NUCLEOTIDE SEQUENCE [LARGE SCALE GENOMIC DNA]</scope>
    <source>
        <strain evidence="4">CECT 7956</strain>
    </source>
</reference>